<name>A0A564YBN2_HYMDI</name>
<keyword evidence="3" id="KW-1185">Reference proteome</keyword>
<organism evidence="2 3">
    <name type="scientific">Hymenolepis diminuta</name>
    <name type="common">Rat tapeworm</name>
    <dbReference type="NCBI Taxonomy" id="6216"/>
    <lineage>
        <taxon>Eukaryota</taxon>
        <taxon>Metazoa</taxon>
        <taxon>Spiralia</taxon>
        <taxon>Lophotrochozoa</taxon>
        <taxon>Platyhelminthes</taxon>
        <taxon>Cestoda</taxon>
        <taxon>Eucestoda</taxon>
        <taxon>Cyclophyllidea</taxon>
        <taxon>Hymenolepididae</taxon>
        <taxon>Hymenolepis</taxon>
    </lineage>
</organism>
<dbReference type="AlphaFoldDB" id="A0A564YBN2"/>
<feature type="non-terminal residue" evidence="2">
    <location>
        <position position="143"/>
    </location>
</feature>
<dbReference type="EMBL" id="CABIJS010000144">
    <property type="protein sequence ID" value="VUZ44660.1"/>
    <property type="molecule type" value="Genomic_DNA"/>
</dbReference>
<reference evidence="2 3" key="1">
    <citation type="submission" date="2019-07" db="EMBL/GenBank/DDBJ databases">
        <authorList>
            <person name="Jastrzebski P J."/>
            <person name="Paukszto L."/>
            <person name="Jastrzebski P J."/>
        </authorList>
    </citation>
    <scope>NUCLEOTIDE SEQUENCE [LARGE SCALE GENOMIC DNA]</scope>
    <source>
        <strain evidence="2 3">WMS-il1</strain>
    </source>
</reference>
<protein>
    <submittedName>
        <fullName evidence="2">Uncharacterized protein</fullName>
    </submittedName>
</protein>
<evidence type="ECO:0000313" key="2">
    <source>
        <dbReference type="EMBL" id="VUZ44660.1"/>
    </source>
</evidence>
<dbReference type="Proteomes" id="UP000321570">
    <property type="component" value="Unassembled WGS sequence"/>
</dbReference>
<keyword evidence="1" id="KW-0175">Coiled coil</keyword>
<evidence type="ECO:0000256" key="1">
    <source>
        <dbReference type="SAM" id="Coils"/>
    </source>
</evidence>
<accession>A0A564YBN2</accession>
<feature type="coiled-coil region" evidence="1">
    <location>
        <begin position="113"/>
        <end position="140"/>
    </location>
</feature>
<gene>
    <name evidence="2" type="ORF">WMSIL1_LOCUS4866</name>
</gene>
<proteinExistence type="predicted"/>
<evidence type="ECO:0000313" key="3">
    <source>
        <dbReference type="Proteomes" id="UP000321570"/>
    </source>
</evidence>
<sequence length="143" mass="16427">MNFSDFQRRKMEIVESWKNLSSSRRLEIHALKDFEEAYDKVDALIIELSRYFDAIESDISSTNADLIKSGMAILEDLADTLNNKLPNHVENLKEAGKVLCEGISVGSNNEQLKRECKKRVSEMESKLDDLIMRKNAIEKECNK</sequence>